<dbReference type="InterPro" id="IPR032816">
    <property type="entry name" value="VTT_dom"/>
</dbReference>
<keyword evidence="5 6" id="KW-0472">Membrane</keyword>
<accession>A0A135IAK2</accession>
<sequence>MNDVTATLLTYSPVTLFFAVILLSYLLEDLAIVSASVAAAHGVMSVPLALLAIFVGIASGDVGLYALGMWARRWRALRGLLLTKRSVRFIRRKLRSHAFGNLFLIRFIPGLRFVGFCLSGFFRIPLQTFLLSVLCATALWTGVVFTLVYQLGEIPWVHKHLSWGLIPFVVLLLIAINRIAGNKLKEKAVCQD</sequence>
<dbReference type="AlphaFoldDB" id="A0A135IAK2"/>
<organism evidence="8 9">
    <name type="scientific">Enterovibrio coralii</name>
    <dbReference type="NCBI Taxonomy" id="294935"/>
    <lineage>
        <taxon>Bacteria</taxon>
        <taxon>Pseudomonadati</taxon>
        <taxon>Pseudomonadota</taxon>
        <taxon>Gammaproteobacteria</taxon>
        <taxon>Vibrionales</taxon>
        <taxon>Vibrionaceae</taxon>
        <taxon>Enterovibrio</taxon>
    </lineage>
</organism>
<dbReference type="RefSeq" id="WP_067414119.1">
    <property type="nucleotide sequence ID" value="NZ_LNTY01000025.1"/>
</dbReference>
<feature type="transmembrane region" description="Helical" evidence="6">
    <location>
        <begin position="98"/>
        <end position="122"/>
    </location>
</feature>
<protein>
    <recommendedName>
        <fullName evidence="7">VTT domain-containing protein</fullName>
    </recommendedName>
</protein>
<name>A0A135IAK2_9GAMM</name>
<evidence type="ECO:0000313" key="9">
    <source>
        <dbReference type="Proteomes" id="UP000070529"/>
    </source>
</evidence>
<feature type="transmembrane region" description="Helical" evidence="6">
    <location>
        <begin position="7"/>
        <end position="27"/>
    </location>
</feature>
<gene>
    <name evidence="8" type="ORF">ATN88_09670</name>
</gene>
<feature type="transmembrane region" description="Helical" evidence="6">
    <location>
        <begin position="128"/>
        <end position="149"/>
    </location>
</feature>
<reference evidence="8 9" key="1">
    <citation type="submission" date="2015-11" db="EMBL/GenBank/DDBJ databases">
        <title>Genomic Taxonomy of the Vibrionaceae.</title>
        <authorList>
            <person name="Gomez-Gil B."/>
            <person name="Enciso-Ibarra J."/>
        </authorList>
    </citation>
    <scope>NUCLEOTIDE SEQUENCE [LARGE SCALE GENOMIC DNA]</scope>
    <source>
        <strain evidence="8 9">CAIM 912</strain>
    </source>
</reference>
<proteinExistence type="predicted"/>
<dbReference type="PANTHER" id="PTHR42709:SF6">
    <property type="entry name" value="UNDECAPRENYL PHOSPHATE TRANSPORTER A"/>
    <property type="match status" value="1"/>
</dbReference>
<evidence type="ECO:0000256" key="6">
    <source>
        <dbReference type="SAM" id="Phobius"/>
    </source>
</evidence>
<feature type="domain" description="VTT" evidence="7">
    <location>
        <begin position="36"/>
        <end position="149"/>
    </location>
</feature>
<dbReference type="GO" id="GO:0005886">
    <property type="term" value="C:plasma membrane"/>
    <property type="evidence" value="ECO:0007669"/>
    <property type="project" value="UniProtKB-SubCell"/>
</dbReference>
<dbReference type="EMBL" id="LNTY01000025">
    <property type="protein sequence ID" value="KXF82469.1"/>
    <property type="molecule type" value="Genomic_DNA"/>
</dbReference>
<dbReference type="PANTHER" id="PTHR42709">
    <property type="entry name" value="ALKALINE PHOSPHATASE LIKE PROTEIN"/>
    <property type="match status" value="1"/>
</dbReference>
<comment type="subcellular location">
    <subcellularLocation>
        <location evidence="1">Cell membrane</location>
        <topology evidence="1">Multi-pass membrane protein</topology>
    </subcellularLocation>
</comment>
<dbReference type="OrthoDB" id="5703869at2"/>
<comment type="caution">
    <text evidence="8">The sequence shown here is derived from an EMBL/GenBank/DDBJ whole genome shotgun (WGS) entry which is preliminary data.</text>
</comment>
<evidence type="ECO:0000256" key="1">
    <source>
        <dbReference type="ARBA" id="ARBA00004651"/>
    </source>
</evidence>
<evidence type="ECO:0000256" key="3">
    <source>
        <dbReference type="ARBA" id="ARBA00022692"/>
    </source>
</evidence>
<dbReference type="STRING" id="294935.ATN88_09670"/>
<evidence type="ECO:0000313" key="8">
    <source>
        <dbReference type="EMBL" id="KXF82469.1"/>
    </source>
</evidence>
<keyword evidence="4 6" id="KW-1133">Transmembrane helix</keyword>
<keyword evidence="3 6" id="KW-0812">Transmembrane</keyword>
<evidence type="ECO:0000259" key="7">
    <source>
        <dbReference type="Pfam" id="PF09335"/>
    </source>
</evidence>
<feature type="transmembrane region" description="Helical" evidence="6">
    <location>
        <begin position="161"/>
        <end position="180"/>
    </location>
</feature>
<dbReference type="InterPro" id="IPR051311">
    <property type="entry name" value="DedA_domain"/>
</dbReference>
<evidence type="ECO:0000256" key="5">
    <source>
        <dbReference type="ARBA" id="ARBA00023136"/>
    </source>
</evidence>
<keyword evidence="9" id="KW-1185">Reference proteome</keyword>
<keyword evidence="2" id="KW-1003">Cell membrane</keyword>
<dbReference type="Proteomes" id="UP000070529">
    <property type="component" value="Unassembled WGS sequence"/>
</dbReference>
<dbReference type="Pfam" id="PF09335">
    <property type="entry name" value="VTT_dom"/>
    <property type="match status" value="1"/>
</dbReference>
<evidence type="ECO:0000256" key="4">
    <source>
        <dbReference type="ARBA" id="ARBA00022989"/>
    </source>
</evidence>
<evidence type="ECO:0000256" key="2">
    <source>
        <dbReference type="ARBA" id="ARBA00022475"/>
    </source>
</evidence>
<feature type="transmembrane region" description="Helical" evidence="6">
    <location>
        <begin position="47"/>
        <end position="68"/>
    </location>
</feature>